<dbReference type="CDD" id="cd18084">
    <property type="entry name" value="RsmE-like"/>
    <property type="match status" value="1"/>
</dbReference>
<dbReference type="EMBL" id="QCXQ01000001">
    <property type="protein sequence ID" value="PWG00752.1"/>
    <property type="molecule type" value="Genomic_DNA"/>
</dbReference>
<dbReference type="PIRSF" id="PIRSF015601">
    <property type="entry name" value="MTase_slr0722"/>
    <property type="match status" value="1"/>
</dbReference>
<dbReference type="NCBIfam" id="TIGR00046">
    <property type="entry name" value="RsmE family RNA methyltransferase"/>
    <property type="match status" value="1"/>
</dbReference>
<keyword evidence="8 12" id="KW-0808">Transferase</keyword>
<keyword evidence="5 12" id="KW-0963">Cytoplasm</keyword>
<dbReference type="OrthoDB" id="9815641at2"/>
<dbReference type="InterPro" id="IPR015947">
    <property type="entry name" value="PUA-like_sf"/>
</dbReference>
<dbReference type="InterPro" id="IPR029028">
    <property type="entry name" value="Alpha/beta_knot_MTases"/>
</dbReference>
<dbReference type="Proteomes" id="UP000245080">
    <property type="component" value="Unassembled WGS sequence"/>
</dbReference>
<reference evidence="14 15" key="1">
    <citation type="journal article" date="2018" name="Int. J. Syst. Evol. Microbiol.">
        <title>Lactobacillus bambusae sp. nov., isolated from a traditional fermented Ma-bamboo shoots of Taiwan.</title>
        <authorList>
            <person name="Wang L.-T."/>
        </authorList>
    </citation>
    <scope>NUCLEOTIDE SEQUENCE [LARGE SCALE GENOMIC DNA]</scope>
    <source>
        <strain evidence="14 15">BS-W1</strain>
    </source>
</reference>
<evidence type="ECO:0000256" key="2">
    <source>
        <dbReference type="ARBA" id="ARBA00005528"/>
    </source>
</evidence>
<feature type="domain" description="Ribosomal RNA small subunit methyltransferase E methyltransferase" evidence="13">
    <location>
        <begin position="73"/>
        <end position="240"/>
    </location>
</feature>
<dbReference type="GO" id="GO:0070042">
    <property type="term" value="F:rRNA (uridine-N3-)-methyltransferase activity"/>
    <property type="evidence" value="ECO:0007669"/>
    <property type="project" value="TreeGrafter"/>
</dbReference>
<evidence type="ECO:0000256" key="8">
    <source>
        <dbReference type="ARBA" id="ARBA00022679"/>
    </source>
</evidence>
<sequence length="248" mass="27186">MQRYFVEESLAIGQSMPLPENVYHHWVKVLRAEIGSDAEFVDANEHLYVGTLTKLNEDGAVMTVQSQLAVNVELPVRVTIASGLPKGEKAEWITQKATELGADDIVFFAAAWSIAKWNDNKVEKKVARLQKIADGAAEQAHRTHRPRVRYVKRLTEILNEPADLRIIAYEESAKQGETTKLAQALAQLTAGDRVTAVFGPEGGLTPEEVQEATQNGAVSVGLGPRILRTETAPLYFLAAVSTVIELQA</sequence>
<comment type="caution">
    <text evidence="14">The sequence shown here is derived from an EMBL/GenBank/DDBJ whole genome shotgun (WGS) entry which is preliminary data.</text>
</comment>
<evidence type="ECO:0000256" key="4">
    <source>
        <dbReference type="ARBA" id="ARBA00013673"/>
    </source>
</evidence>
<evidence type="ECO:0000256" key="5">
    <source>
        <dbReference type="ARBA" id="ARBA00022490"/>
    </source>
</evidence>
<dbReference type="GO" id="GO:0070475">
    <property type="term" value="P:rRNA base methylation"/>
    <property type="evidence" value="ECO:0007669"/>
    <property type="project" value="TreeGrafter"/>
</dbReference>
<keyword evidence="9 12" id="KW-0949">S-adenosyl-L-methionine</keyword>
<dbReference type="InterPro" id="IPR006700">
    <property type="entry name" value="RsmE"/>
</dbReference>
<comment type="subcellular location">
    <subcellularLocation>
        <location evidence="1 12">Cytoplasm</location>
    </subcellularLocation>
</comment>
<dbReference type="Gene3D" id="3.40.1280.10">
    <property type="match status" value="1"/>
</dbReference>
<name>A0A2V1N0Z5_9LACO</name>
<evidence type="ECO:0000313" key="15">
    <source>
        <dbReference type="Proteomes" id="UP000245080"/>
    </source>
</evidence>
<protein>
    <recommendedName>
        <fullName evidence="4 12">Ribosomal RNA small subunit methyltransferase E</fullName>
        <ecNumber evidence="3 12">2.1.1.193</ecNumber>
    </recommendedName>
</protein>
<keyword evidence="15" id="KW-1185">Reference proteome</keyword>
<evidence type="ECO:0000256" key="1">
    <source>
        <dbReference type="ARBA" id="ARBA00004496"/>
    </source>
</evidence>
<comment type="catalytic activity">
    <reaction evidence="11 12">
        <text>uridine(1498) in 16S rRNA + S-adenosyl-L-methionine = N(3)-methyluridine(1498) in 16S rRNA + S-adenosyl-L-homocysteine + H(+)</text>
        <dbReference type="Rhea" id="RHEA:42920"/>
        <dbReference type="Rhea" id="RHEA-COMP:10283"/>
        <dbReference type="Rhea" id="RHEA-COMP:10284"/>
        <dbReference type="ChEBI" id="CHEBI:15378"/>
        <dbReference type="ChEBI" id="CHEBI:57856"/>
        <dbReference type="ChEBI" id="CHEBI:59789"/>
        <dbReference type="ChEBI" id="CHEBI:65315"/>
        <dbReference type="ChEBI" id="CHEBI:74502"/>
        <dbReference type="EC" id="2.1.1.193"/>
    </reaction>
</comment>
<keyword evidence="7 12" id="KW-0489">Methyltransferase</keyword>
<evidence type="ECO:0000256" key="6">
    <source>
        <dbReference type="ARBA" id="ARBA00022552"/>
    </source>
</evidence>
<dbReference type="SUPFAM" id="SSF88697">
    <property type="entry name" value="PUA domain-like"/>
    <property type="match status" value="1"/>
</dbReference>
<evidence type="ECO:0000256" key="9">
    <source>
        <dbReference type="ARBA" id="ARBA00022691"/>
    </source>
</evidence>
<dbReference type="Pfam" id="PF04452">
    <property type="entry name" value="Methyltrans_RNA"/>
    <property type="match status" value="1"/>
</dbReference>
<dbReference type="PANTHER" id="PTHR30027">
    <property type="entry name" value="RIBOSOMAL RNA SMALL SUBUNIT METHYLTRANSFERASE E"/>
    <property type="match status" value="1"/>
</dbReference>
<evidence type="ECO:0000256" key="7">
    <source>
        <dbReference type="ARBA" id="ARBA00022603"/>
    </source>
</evidence>
<accession>A0A2V1N0Z5</accession>
<organism evidence="14 15">
    <name type="scientific">Levilactobacillus bambusae</name>
    <dbReference type="NCBI Taxonomy" id="2024736"/>
    <lineage>
        <taxon>Bacteria</taxon>
        <taxon>Bacillati</taxon>
        <taxon>Bacillota</taxon>
        <taxon>Bacilli</taxon>
        <taxon>Lactobacillales</taxon>
        <taxon>Lactobacillaceae</taxon>
        <taxon>Levilactobacillus</taxon>
    </lineage>
</organism>
<dbReference type="RefSeq" id="WP_109249465.1">
    <property type="nucleotide sequence ID" value="NZ_QCXQ01000001.1"/>
</dbReference>
<comment type="function">
    <text evidence="10 12">Specifically methylates the N3 position of the uracil ring of uridine 1498 (m3U1498) in 16S rRNA. Acts on the fully assembled 30S ribosomal subunit.</text>
</comment>
<proteinExistence type="inferred from homology"/>
<evidence type="ECO:0000256" key="11">
    <source>
        <dbReference type="ARBA" id="ARBA00047944"/>
    </source>
</evidence>
<evidence type="ECO:0000259" key="13">
    <source>
        <dbReference type="Pfam" id="PF04452"/>
    </source>
</evidence>
<dbReference type="EC" id="2.1.1.193" evidence="3 12"/>
<dbReference type="NCBIfam" id="NF008692">
    <property type="entry name" value="PRK11713.1-5"/>
    <property type="match status" value="1"/>
</dbReference>
<evidence type="ECO:0000256" key="3">
    <source>
        <dbReference type="ARBA" id="ARBA00012328"/>
    </source>
</evidence>
<evidence type="ECO:0000256" key="10">
    <source>
        <dbReference type="ARBA" id="ARBA00025699"/>
    </source>
</evidence>
<gene>
    <name evidence="14" type="ORF">DCM90_00825</name>
</gene>
<keyword evidence="6 12" id="KW-0698">rRNA processing</keyword>
<dbReference type="GO" id="GO:0005737">
    <property type="term" value="C:cytoplasm"/>
    <property type="evidence" value="ECO:0007669"/>
    <property type="project" value="UniProtKB-SubCell"/>
</dbReference>
<comment type="similarity">
    <text evidence="2 12">Belongs to the RNA methyltransferase RsmE family.</text>
</comment>
<dbReference type="SUPFAM" id="SSF75217">
    <property type="entry name" value="alpha/beta knot"/>
    <property type="match status" value="1"/>
</dbReference>
<evidence type="ECO:0000256" key="12">
    <source>
        <dbReference type="PIRNR" id="PIRNR015601"/>
    </source>
</evidence>
<dbReference type="InterPro" id="IPR046886">
    <property type="entry name" value="RsmE_MTase_dom"/>
</dbReference>
<evidence type="ECO:0000313" key="14">
    <source>
        <dbReference type="EMBL" id="PWG00752.1"/>
    </source>
</evidence>
<dbReference type="InterPro" id="IPR029026">
    <property type="entry name" value="tRNA_m1G_MTases_N"/>
</dbReference>
<dbReference type="AlphaFoldDB" id="A0A2V1N0Z5"/>
<dbReference type="PANTHER" id="PTHR30027:SF3">
    <property type="entry name" value="16S RRNA (URACIL(1498)-N(3))-METHYLTRANSFERASE"/>
    <property type="match status" value="1"/>
</dbReference>
<dbReference type="NCBIfam" id="NF008691">
    <property type="entry name" value="PRK11713.1-4"/>
    <property type="match status" value="1"/>
</dbReference>